<dbReference type="Proteomes" id="UP000030746">
    <property type="component" value="Unassembled WGS sequence"/>
</dbReference>
<protein>
    <submittedName>
        <fullName evidence="1">Uncharacterized protein</fullName>
    </submittedName>
</protein>
<evidence type="ECO:0000313" key="1">
    <source>
        <dbReference type="EMBL" id="ESO99631.1"/>
    </source>
</evidence>
<name>V4B0I7_LOTGI</name>
<keyword evidence="2" id="KW-1185">Reference proteome</keyword>
<dbReference type="HOGENOM" id="CLU_033372_1_0_1"/>
<dbReference type="GeneID" id="20242455"/>
<dbReference type="CTD" id="20242455"/>
<reference evidence="1 2" key="1">
    <citation type="journal article" date="2013" name="Nature">
        <title>Insights into bilaterian evolution from three spiralian genomes.</title>
        <authorList>
            <person name="Simakov O."/>
            <person name="Marletaz F."/>
            <person name="Cho S.J."/>
            <person name="Edsinger-Gonzales E."/>
            <person name="Havlak P."/>
            <person name="Hellsten U."/>
            <person name="Kuo D.H."/>
            <person name="Larsson T."/>
            <person name="Lv J."/>
            <person name="Arendt D."/>
            <person name="Savage R."/>
            <person name="Osoegawa K."/>
            <person name="de Jong P."/>
            <person name="Grimwood J."/>
            <person name="Chapman J.A."/>
            <person name="Shapiro H."/>
            <person name="Aerts A."/>
            <person name="Otillar R.P."/>
            <person name="Terry A.Y."/>
            <person name="Boore J.L."/>
            <person name="Grigoriev I.V."/>
            <person name="Lindberg D.R."/>
            <person name="Seaver E.C."/>
            <person name="Weisblat D.A."/>
            <person name="Putnam N.H."/>
            <person name="Rokhsar D.S."/>
        </authorList>
    </citation>
    <scope>NUCLEOTIDE SEQUENCE [LARGE SCALE GENOMIC DNA]</scope>
</reference>
<accession>V4B0I7</accession>
<dbReference type="KEGG" id="lgi:LOTGIDRAFT_173640"/>
<dbReference type="AlphaFoldDB" id="V4B0I7"/>
<organism evidence="1 2">
    <name type="scientific">Lottia gigantea</name>
    <name type="common">Giant owl limpet</name>
    <dbReference type="NCBI Taxonomy" id="225164"/>
    <lineage>
        <taxon>Eukaryota</taxon>
        <taxon>Metazoa</taxon>
        <taxon>Spiralia</taxon>
        <taxon>Lophotrochozoa</taxon>
        <taxon>Mollusca</taxon>
        <taxon>Gastropoda</taxon>
        <taxon>Patellogastropoda</taxon>
        <taxon>Lottioidea</taxon>
        <taxon>Lottiidae</taxon>
        <taxon>Lottia</taxon>
    </lineage>
</organism>
<sequence>MKPEILVSPNVITVNGKKISISKKLIDKYKYCKVRDEIDLERTDANVWIFSSSTFDICWYYRGECSNGGISDAVGVANNDKAAAVKAANEKKAAAVKAADERRHNLTMEKLAAEGKKPNMEKKGSGVADILGTVKEFGKRFGEETKKTVKQGLNSIIDKIDTAEMKVKHKGNGIFFKNIRNGEGLFLSKYKGDGVILNKHIE</sequence>
<proteinExistence type="predicted"/>
<evidence type="ECO:0000313" key="2">
    <source>
        <dbReference type="Proteomes" id="UP000030746"/>
    </source>
</evidence>
<dbReference type="EMBL" id="KB200983">
    <property type="protein sequence ID" value="ESO99631.1"/>
    <property type="molecule type" value="Genomic_DNA"/>
</dbReference>
<dbReference type="RefSeq" id="XP_009049662.1">
    <property type="nucleotide sequence ID" value="XM_009051414.1"/>
</dbReference>
<gene>
    <name evidence="1" type="ORF">LOTGIDRAFT_173640</name>
</gene>